<evidence type="ECO:0000313" key="2">
    <source>
        <dbReference type="EMBL" id="QIU93889.1"/>
    </source>
</evidence>
<gene>
    <name evidence="2" type="ORF">BacF7301_06905</name>
</gene>
<dbReference type="Proteomes" id="UP000501780">
    <property type="component" value="Chromosome"/>
</dbReference>
<feature type="signal peptide" evidence="1">
    <location>
        <begin position="1"/>
        <end position="21"/>
    </location>
</feature>
<sequence>MKKNLLFIMAVSAMFAGCSNGEDFDGKEGGNVTPVTPVEKSDVEVVFGTATTAKVVQSQTRAALGDSWNNEQIAIWGVDRAAGAAWNTAAAHLFGQTSPVTATVAAGGNVTFNDGPYYYPMSSNISYSFYSCYPSPANNQVSSNPTSIACSYVITGKEDVMWGKAEGKDTLYLGNTYSGFNAMYFRKVENAPVPNLQFKHCLTRLNFKALTGTGFGETTPVAIKNIKVLNVPTGVRLAVAGDGAGVLTATGLTGDMSLYNGDTAMGNELIIPETSTDKKDATSLGTVLVMPSETGTYNLSVTLVGVDGEGKAITQDITGPVTITSKDGFKAGTQYNVILTAYGLQIVKVEATMGTWGVGDDITQEIN</sequence>
<dbReference type="Pfam" id="PF13149">
    <property type="entry name" value="Mfa_like_1"/>
    <property type="match status" value="1"/>
</dbReference>
<proteinExistence type="predicted"/>
<organism evidence="2 3">
    <name type="scientific">Bacteroides faecium</name>
    <dbReference type="NCBI Taxonomy" id="2715212"/>
    <lineage>
        <taxon>Bacteria</taxon>
        <taxon>Pseudomonadati</taxon>
        <taxon>Bacteroidota</taxon>
        <taxon>Bacteroidia</taxon>
        <taxon>Bacteroidales</taxon>
        <taxon>Bacteroidaceae</taxon>
        <taxon>Bacteroides</taxon>
    </lineage>
</organism>
<accession>A0A6H0KKZ7</accession>
<reference evidence="2 3" key="1">
    <citation type="submission" date="2020-03" db="EMBL/GenBank/DDBJ databases">
        <title>Genomic analysis of Bacteroides faecium CBA7301.</title>
        <authorList>
            <person name="Kim J."/>
            <person name="Roh S.W."/>
        </authorList>
    </citation>
    <scope>NUCLEOTIDE SEQUENCE [LARGE SCALE GENOMIC DNA]</scope>
    <source>
        <strain evidence="2 3">CBA7301</strain>
    </source>
</reference>
<evidence type="ECO:0000313" key="3">
    <source>
        <dbReference type="Proteomes" id="UP000501780"/>
    </source>
</evidence>
<keyword evidence="3" id="KW-1185">Reference proteome</keyword>
<keyword evidence="1" id="KW-0732">Signal</keyword>
<feature type="chain" id="PRO_5026308851" evidence="1">
    <location>
        <begin position="22"/>
        <end position="367"/>
    </location>
</feature>
<dbReference type="EMBL" id="CP050831">
    <property type="protein sequence ID" value="QIU93889.1"/>
    <property type="molecule type" value="Genomic_DNA"/>
</dbReference>
<protein>
    <submittedName>
        <fullName evidence="2">Fimbrillin family protein</fullName>
    </submittedName>
</protein>
<dbReference type="PROSITE" id="PS51257">
    <property type="entry name" value="PROKAR_LIPOPROTEIN"/>
    <property type="match status" value="1"/>
</dbReference>
<dbReference type="InterPro" id="IPR025049">
    <property type="entry name" value="Mfa-like_1"/>
</dbReference>
<evidence type="ECO:0000256" key="1">
    <source>
        <dbReference type="SAM" id="SignalP"/>
    </source>
</evidence>
<dbReference type="RefSeq" id="WP_167961451.1">
    <property type="nucleotide sequence ID" value="NZ_CP050831.1"/>
</dbReference>
<name>A0A6H0KKZ7_9BACE</name>
<dbReference type="AlphaFoldDB" id="A0A6H0KKZ7"/>
<dbReference type="KEGG" id="bfc:BacF7301_06905"/>